<dbReference type="AlphaFoldDB" id="A0A5B0M7W5"/>
<proteinExistence type="predicted"/>
<dbReference type="EMBL" id="VDEP01000477">
    <property type="protein sequence ID" value="KAA1072666.1"/>
    <property type="molecule type" value="Genomic_DNA"/>
</dbReference>
<feature type="compositionally biased region" description="Low complexity" evidence="1">
    <location>
        <begin position="117"/>
        <end position="129"/>
    </location>
</feature>
<name>A0A5B0M7W5_PUCGR</name>
<feature type="region of interest" description="Disordered" evidence="1">
    <location>
        <begin position="515"/>
        <end position="656"/>
    </location>
</feature>
<feature type="region of interest" description="Disordered" evidence="1">
    <location>
        <begin position="1"/>
        <end position="129"/>
    </location>
</feature>
<dbReference type="Proteomes" id="UP000324748">
    <property type="component" value="Unassembled WGS sequence"/>
</dbReference>
<evidence type="ECO:0000313" key="4">
    <source>
        <dbReference type="EMBL" id="KAA1072661.1"/>
    </source>
</evidence>
<feature type="compositionally biased region" description="Polar residues" evidence="1">
    <location>
        <begin position="72"/>
        <end position="87"/>
    </location>
</feature>
<evidence type="ECO:0000313" key="5">
    <source>
        <dbReference type="EMBL" id="KAA1072666.1"/>
    </source>
</evidence>
<evidence type="ECO:0000256" key="1">
    <source>
        <dbReference type="SAM" id="MobiDB-lite"/>
    </source>
</evidence>
<dbReference type="EMBL" id="VSWC01000196">
    <property type="protein sequence ID" value="KAA1066190.1"/>
    <property type="molecule type" value="Genomic_DNA"/>
</dbReference>
<dbReference type="CDD" id="cd00084">
    <property type="entry name" value="HMG-box_SF"/>
    <property type="match status" value="1"/>
</dbReference>
<comment type="caution">
    <text evidence="4">The sequence shown here is derived from an EMBL/GenBank/DDBJ whole genome shotgun (WGS) entry which is preliminary data.</text>
</comment>
<keyword evidence="6" id="KW-1185">Reference proteome</keyword>
<dbReference type="EMBL" id="VSWC01000196">
    <property type="protein sequence ID" value="KAA1066184.1"/>
    <property type="molecule type" value="Genomic_DNA"/>
</dbReference>
<feature type="compositionally biased region" description="Basic residues" evidence="1">
    <location>
        <begin position="567"/>
        <end position="579"/>
    </location>
</feature>
<organism evidence="4 7">
    <name type="scientific">Puccinia graminis f. sp. tritici</name>
    <dbReference type="NCBI Taxonomy" id="56615"/>
    <lineage>
        <taxon>Eukaryota</taxon>
        <taxon>Fungi</taxon>
        <taxon>Dikarya</taxon>
        <taxon>Basidiomycota</taxon>
        <taxon>Pucciniomycotina</taxon>
        <taxon>Pucciniomycetes</taxon>
        <taxon>Pucciniales</taxon>
        <taxon>Pucciniaceae</taxon>
        <taxon>Puccinia</taxon>
    </lineage>
</organism>
<evidence type="ECO:0000313" key="7">
    <source>
        <dbReference type="Proteomes" id="UP000325313"/>
    </source>
</evidence>
<evidence type="ECO:0000313" key="3">
    <source>
        <dbReference type="EMBL" id="KAA1066190.1"/>
    </source>
</evidence>
<accession>A0A5B0M7W5</accession>
<protein>
    <submittedName>
        <fullName evidence="4">Uncharacterized protein</fullName>
    </submittedName>
</protein>
<evidence type="ECO:0000313" key="2">
    <source>
        <dbReference type="EMBL" id="KAA1066184.1"/>
    </source>
</evidence>
<feature type="compositionally biased region" description="Basic residues" evidence="1">
    <location>
        <begin position="107"/>
        <end position="116"/>
    </location>
</feature>
<gene>
    <name evidence="2" type="ORF">PGT21_024178</name>
    <name evidence="3" type="ORF">PGT21_024482</name>
    <name evidence="4" type="ORF">PGTUg99_011231</name>
    <name evidence="5" type="ORF">PGTUg99_013676</name>
</gene>
<dbReference type="Proteomes" id="UP000325313">
    <property type="component" value="Unassembled WGS sequence"/>
</dbReference>
<evidence type="ECO:0000313" key="6">
    <source>
        <dbReference type="Proteomes" id="UP000324748"/>
    </source>
</evidence>
<dbReference type="OrthoDB" id="2509655at2759"/>
<dbReference type="EMBL" id="VDEP01000477">
    <property type="protein sequence ID" value="KAA1072661.1"/>
    <property type="molecule type" value="Genomic_DNA"/>
</dbReference>
<feature type="region of interest" description="Disordered" evidence="1">
    <location>
        <begin position="398"/>
        <end position="428"/>
    </location>
</feature>
<sequence length="656" mass="72051">MASQITFGSLPSWPLGPQDNSESNPGATGASVASTATNRTSASFGTTEIFPQGPGTATPAGQTASLFRRVLTTPSTQSSLAPSNTGDPSIPPPLELPDLPHPTGVAKTKRARKKRSTQASKGPAAAAQPATLVTVQNQRSPTPEVDLTRFQGRHKRSKLSAETMEQVNQQSLDQLRRTVAKDPEYLRLTVADKLQLDAAYRAYQSAVHRIAIENKLHIKPVLDYLGNEARIRGPSCYNNFCKYDPVAGAINRDKTISSKERASQCGALWRQLTREEQAQWKDQEYLDSFPAHNDVESTAPDVNNPTESATLAPVPRTLPRDRFSLKRWAHKVQRELRNLSTAHQVEGYLVLASRDPVRPVLLTRGSHMAEEFLDILASDTNQCNSFFNFVSGKQAVKDVSGRYPPSINPRKRRRGVDGDDPNCPYDLGSKKANAAEVRKLLREELSKATHGAWQNGWPGTKTAATLRKLGVTLSVQENDQHITAADFCKRPSDMFIGQTQRILLAFSKGWVKITGPPESNNPSIGRDPTLEDDTDSGSEPEATSTRSKRCPPRKTTLATKAVYRRVGIIRKPRSARKRPNASVSSSSEEDDTPDRQKRAFSNESSTNDHFDEEDSSNKSDRPPRRRIRIQSSRESSAGADPNTPPSPVESAIAALV</sequence>
<reference evidence="6 7" key="1">
    <citation type="submission" date="2019-05" db="EMBL/GenBank/DDBJ databases">
        <title>Emergence of the Ug99 lineage of the wheat stem rust pathogen through somatic hybridization.</title>
        <authorList>
            <person name="Li F."/>
            <person name="Upadhyaya N.M."/>
            <person name="Sperschneider J."/>
            <person name="Matny O."/>
            <person name="Nguyen-Phuc H."/>
            <person name="Mago R."/>
            <person name="Raley C."/>
            <person name="Miller M.E."/>
            <person name="Silverstein K.A.T."/>
            <person name="Henningsen E."/>
            <person name="Hirsch C.D."/>
            <person name="Visser B."/>
            <person name="Pretorius Z.A."/>
            <person name="Steffenson B.J."/>
            <person name="Schwessinger B."/>
            <person name="Dodds P.N."/>
            <person name="Figueroa M."/>
        </authorList>
    </citation>
    <scope>NUCLEOTIDE SEQUENCE [LARGE SCALE GENOMIC DNA]</scope>
    <source>
        <strain evidence="2">21-0</strain>
        <strain evidence="4 7">Ug99</strain>
    </source>
</reference>
<feature type="compositionally biased region" description="Low complexity" evidence="1">
    <location>
        <begin position="26"/>
        <end position="37"/>
    </location>
</feature>